<evidence type="ECO:0000259" key="2">
    <source>
        <dbReference type="Pfam" id="PF00496"/>
    </source>
</evidence>
<dbReference type="PANTHER" id="PTHR30290">
    <property type="entry name" value="PERIPLASMIC BINDING COMPONENT OF ABC TRANSPORTER"/>
    <property type="match status" value="1"/>
</dbReference>
<feature type="domain" description="Solute-binding protein family 5" evidence="2">
    <location>
        <begin position="1"/>
        <end position="86"/>
    </location>
</feature>
<dbReference type="PANTHER" id="PTHR30290:SF38">
    <property type="entry name" value="D,D-DIPEPTIDE-BINDING PERIPLASMIC PROTEIN DDPA-RELATED"/>
    <property type="match status" value="1"/>
</dbReference>
<name>A0ABU3XH67_9BACI</name>
<dbReference type="InterPro" id="IPR000914">
    <property type="entry name" value="SBP_5_dom"/>
</dbReference>
<feature type="non-terminal residue" evidence="3">
    <location>
        <position position="87"/>
    </location>
</feature>
<dbReference type="InterPro" id="IPR039424">
    <property type="entry name" value="SBP_5"/>
</dbReference>
<proteinExistence type="predicted"/>
<keyword evidence="4" id="KW-1185">Reference proteome</keyword>
<dbReference type="EMBL" id="JAWJBA010000478">
    <property type="protein sequence ID" value="MDV2687237.1"/>
    <property type="molecule type" value="Genomic_DNA"/>
</dbReference>
<evidence type="ECO:0000313" key="4">
    <source>
        <dbReference type="Proteomes" id="UP001287282"/>
    </source>
</evidence>
<keyword evidence="1" id="KW-0732">Signal</keyword>
<organism evidence="3 4">
    <name type="scientific">Alkalihalophilus lindianensis</name>
    <dbReference type="NCBI Taxonomy" id="1630542"/>
    <lineage>
        <taxon>Bacteria</taxon>
        <taxon>Bacillati</taxon>
        <taxon>Bacillota</taxon>
        <taxon>Bacilli</taxon>
        <taxon>Bacillales</taxon>
        <taxon>Bacillaceae</taxon>
        <taxon>Alkalihalophilus</taxon>
    </lineage>
</organism>
<reference evidence="3 4" key="1">
    <citation type="submission" date="2023-10" db="EMBL/GenBank/DDBJ databases">
        <title>Screening of Alkalihalobacillus lindianensis BZ-TG-R113 and Its Alleviation of Salt Stress on Rapeseed Growth.</title>
        <authorList>
            <person name="Zhao B."/>
            <person name="Guo T."/>
        </authorList>
    </citation>
    <scope>NUCLEOTIDE SEQUENCE [LARGE SCALE GENOMIC DNA]</scope>
    <source>
        <strain evidence="3 4">BZ-TG-R113</strain>
    </source>
</reference>
<dbReference type="Proteomes" id="UP001287282">
    <property type="component" value="Unassembled WGS sequence"/>
</dbReference>
<comment type="caution">
    <text evidence="3">The sequence shown here is derived from an EMBL/GenBank/DDBJ whole genome shotgun (WGS) entry which is preliminary data.</text>
</comment>
<gene>
    <name evidence="3" type="ORF">RYX56_23095</name>
</gene>
<evidence type="ECO:0000256" key="1">
    <source>
        <dbReference type="ARBA" id="ARBA00022729"/>
    </source>
</evidence>
<dbReference type="Gene3D" id="3.40.190.10">
    <property type="entry name" value="Periplasmic binding protein-like II"/>
    <property type="match status" value="1"/>
</dbReference>
<feature type="non-terminal residue" evidence="3">
    <location>
        <position position="1"/>
    </location>
</feature>
<sequence>GPFKLDSWEKDSQVKLVRHDKYWGEKPHLDGVVFNIIPNANMMVNSLRSGDINIGMDVTGQNRELVKKDPKLKLLSKPALSLSYLDL</sequence>
<accession>A0ABU3XH67</accession>
<evidence type="ECO:0000313" key="3">
    <source>
        <dbReference type="EMBL" id="MDV2687237.1"/>
    </source>
</evidence>
<dbReference type="SUPFAM" id="SSF53850">
    <property type="entry name" value="Periplasmic binding protein-like II"/>
    <property type="match status" value="1"/>
</dbReference>
<protein>
    <submittedName>
        <fullName evidence="3">ABC transporter substrate-binding protein</fullName>
    </submittedName>
</protein>
<dbReference type="Pfam" id="PF00496">
    <property type="entry name" value="SBP_bac_5"/>
    <property type="match status" value="1"/>
</dbReference>